<dbReference type="Pfam" id="PF13477">
    <property type="entry name" value="Glyco_trans_4_2"/>
    <property type="match status" value="1"/>
</dbReference>
<reference evidence="3 4" key="1">
    <citation type="submission" date="2020-12" db="EMBL/GenBank/DDBJ databases">
        <title>FDA dAtabase for Regulatory Grade micrObial Sequences (FDA-ARGOS): Supporting development and validation of Infectious Disease Dx tests.</title>
        <authorList>
            <person name="Sproer C."/>
            <person name="Gronow S."/>
            <person name="Severitt S."/>
            <person name="Schroder I."/>
            <person name="Tallon L."/>
            <person name="Sadzewicz L."/>
            <person name="Zhao X."/>
            <person name="Boylan J."/>
            <person name="Ott S."/>
            <person name="Bowen H."/>
            <person name="Vavikolanu K."/>
            <person name="Mehta A."/>
            <person name="Aluvathingal J."/>
            <person name="Nadendla S."/>
            <person name="Lowell S."/>
            <person name="Myers T."/>
            <person name="Yan Y."/>
            <person name="Sichtig H."/>
        </authorList>
    </citation>
    <scope>NUCLEOTIDE SEQUENCE [LARGE SCALE GENOMIC DNA]</scope>
    <source>
        <strain evidence="3 4">FDAARGOS_933</strain>
    </source>
</reference>
<dbReference type="InterPro" id="IPR001296">
    <property type="entry name" value="Glyco_trans_1"/>
</dbReference>
<dbReference type="PANTHER" id="PTHR12526:SF638">
    <property type="entry name" value="SPORE COAT PROTEIN SA"/>
    <property type="match status" value="1"/>
</dbReference>
<dbReference type="Pfam" id="PF00534">
    <property type="entry name" value="Glycos_transf_1"/>
    <property type="match status" value="1"/>
</dbReference>
<dbReference type="EMBL" id="CP065745">
    <property type="protein sequence ID" value="QPR55096.1"/>
    <property type="molecule type" value="Genomic_DNA"/>
</dbReference>
<organism evidence="3 4">
    <name type="scientific">Aeromonas allosaccharophila</name>
    <dbReference type="NCBI Taxonomy" id="656"/>
    <lineage>
        <taxon>Bacteria</taxon>
        <taxon>Pseudomonadati</taxon>
        <taxon>Pseudomonadota</taxon>
        <taxon>Gammaproteobacteria</taxon>
        <taxon>Aeromonadales</taxon>
        <taxon>Aeromonadaceae</taxon>
        <taxon>Aeromonas</taxon>
    </lineage>
</organism>
<evidence type="ECO:0000259" key="1">
    <source>
        <dbReference type="Pfam" id="PF00534"/>
    </source>
</evidence>
<sequence>MKILLIGNTMWSFYNFRVDLIKNIIGLGHQVYILAPMDSSVNNLKNIPGCKLLDINISRKGINPIYEILLLFKIYSKIKEVKPDLIFNYTIKPIIYGSIASWLAGVKNIAVTTGLGYIAINKNLVSTISRYLYKLSLIFSNEVWFLNDDDQSYFISLRLVDNNKARILPGEGIDVDYFSNHHFKPFFSESFSFLLIARMLSDKGIFEFVEAGRRIKNCFPGCKFILMGDIDTGNPNSIKKEQLEAWKKEGVIDYLPFEHDVRPFINKANCVVLPSYREGIPRTLLEASAMSKVVIASNVPGCKDVVINGETGFLCEPKNVDSLVDTCTYVLGLKPSELLLIGRNGRNYVTNKYANEIVFDFYKKVIMKYKV</sequence>
<evidence type="ECO:0000259" key="2">
    <source>
        <dbReference type="Pfam" id="PF13477"/>
    </source>
</evidence>
<dbReference type="CDD" id="cd03808">
    <property type="entry name" value="GT4_CapM-like"/>
    <property type="match status" value="1"/>
</dbReference>
<dbReference type="PANTHER" id="PTHR12526">
    <property type="entry name" value="GLYCOSYLTRANSFERASE"/>
    <property type="match status" value="1"/>
</dbReference>
<evidence type="ECO:0000313" key="3">
    <source>
        <dbReference type="EMBL" id="QPR55096.1"/>
    </source>
</evidence>
<dbReference type="SUPFAM" id="SSF53756">
    <property type="entry name" value="UDP-Glycosyltransferase/glycogen phosphorylase"/>
    <property type="match status" value="1"/>
</dbReference>
<keyword evidence="3" id="KW-0808">Transferase</keyword>
<feature type="domain" description="Glycosyltransferase subfamily 4-like N-terminal" evidence="2">
    <location>
        <begin position="2"/>
        <end position="144"/>
    </location>
</feature>
<dbReference type="AlphaFoldDB" id="A0A7T2PFZ6"/>
<gene>
    <name evidence="3" type="ORF">I6G90_01225</name>
</gene>
<proteinExistence type="predicted"/>
<accession>A0A7T2PFZ6</accession>
<dbReference type="Gene3D" id="3.40.50.2000">
    <property type="entry name" value="Glycogen Phosphorylase B"/>
    <property type="match status" value="2"/>
</dbReference>
<feature type="domain" description="Glycosyl transferase family 1" evidence="1">
    <location>
        <begin position="186"/>
        <end position="333"/>
    </location>
</feature>
<dbReference type="GeneID" id="60784185"/>
<dbReference type="GO" id="GO:0016757">
    <property type="term" value="F:glycosyltransferase activity"/>
    <property type="evidence" value="ECO:0007669"/>
    <property type="project" value="InterPro"/>
</dbReference>
<name>A0A7T2PFZ6_9GAMM</name>
<dbReference type="RefSeq" id="WP_197929365.1">
    <property type="nucleotide sequence ID" value="NZ_CP065745.1"/>
</dbReference>
<dbReference type="Proteomes" id="UP000595101">
    <property type="component" value="Chromosome"/>
</dbReference>
<dbReference type="InterPro" id="IPR028098">
    <property type="entry name" value="Glyco_trans_4-like_N"/>
</dbReference>
<dbReference type="GO" id="GO:1901135">
    <property type="term" value="P:carbohydrate derivative metabolic process"/>
    <property type="evidence" value="ECO:0007669"/>
    <property type="project" value="UniProtKB-ARBA"/>
</dbReference>
<protein>
    <submittedName>
        <fullName evidence="3">Glycosyltransferase family 4 protein</fullName>
    </submittedName>
</protein>
<dbReference type="KEGG" id="aall:I6G90_01225"/>
<evidence type="ECO:0000313" key="4">
    <source>
        <dbReference type="Proteomes" id="UP000595101"/>
    </source>
</evidence>